<evidence type="ECO:0000313" key="2">
    <source>
        <dbReference type="EMBL" id="MFD2460572.1"/>
    </source>
</evidence>
<comment type="caution">
    <text evidence="2">The sequence shown here is derived from an EMBL/GenBank/DDBJ whole genome shotgun (WGS) entry which is preliminary data.</text>
</comment>
<evidence type="ECO:0008006" key="4">
    <source>
        <dbReference type="Google" id="ProtNLM"/>
    </source>
</evidence>
<feature type="compositionally biased region" description="Basic residues" evidence="1">
    <location>
        <begin position="54"/>
        <end position="64"/>
    </location>
</feature>
<dbReference type="Proteomes" id="UP001597419">
    <property type="component" value="Unassembled WGS sequence"/>
</dbReference>
<organism evidence="2 3">
    <name type="scientific">Amycolatopsis samaneae</name>
    <dbReference type="NCBI Taxonomy" id="664691"/>
    <lineage>
        <taxon>Bacteria</taxon>
        <taxon>Bacillati</taxon>
        <taxon>Actinomycetota</taxon>
        <taxon>Actinomycetes</taxon>
        <taxon>Pseudonocardiales</taxon>
        <taxon>Pseudonocardiaceae</taxon>
        <taxon>Amycolatopsis</taxon>
    </lineage>
</organism>
<evidence type="ECO:0000256" key="1">
    <source>
        <dbReference type="SAM" id="MobiDB-lite"/>
    </source>
</evidence>
<protein>
    <recommendedName>
        <fullName evidence="4">Transposase</fullName>
    </recommendedName>
</protein>
<dbReference type="RefSeq" id="WP_345393747.1">
    <property type="nucleotide sequence ID" value="NZ_BAABHG010000006.1"/>
</dbReference>
<sequence length="74" mass="8484">MPRNRYTKLIRKSERAQLAKQVAELAALEKELHGTSKPAAPLPVRNEVKEKRGTRLAHKRRHKPERGPNVNPTQ</sequence>
<gene>
    <name evidence="2" type="ORF">ACFSYJ_18330</name>
</gene>
<reference evidence="3" key="1">
    <citation type="journal article" date="2019" name="Int. J. Syst. Evol. Microbiol.">
        <title>The Global Catalogue of Microorganisms (GCM) 10K type strain sequencing project: providing services to taxonomists for standard genome sequencing and annotation.</title>
        <authorList>
            <consortium name="The Broad Institute Genomics Platform"/>
            <consortium name="The Broad Institute Genome Sequencing Center for Infectious Disease"/>
            <person name="Wu L."/>
            <person name="Ma J."/>
        </authorList>
    </citation>
    <scope>NUCLEOTIDE SEQUENCE [LARGE SCALE GENOMIC DNA]</scope>
    <source>
        <strain evidence="3">CGMCC 4.7643</strain>
    </source>
</reference>
<keyword evidence="3" id="KW-1185">Reference proteome</keyword>
<proteinExistence type="predicted"/>
<feature type="region of interest" description="Disordered" evidence="1">
    <location>
        <begin position="31"/>
        <end position="74"/>
    </location>
</feature>
<accession>A0ABW5GIA8</accession>
<name>A0ABW5GIA8_9PSEU</name>
<evidence type="ECO:0000313" key="3">
    <source>
        <dbReference type="Proteomes" id="UP001597419"/>
    </source>
</evidence>
<dbReference type="EMBL" id="JBHUKU010000009">
    <property type="protein sequence ID" value="MFD2460572.1"/>
    <property type="molecule type" value="Genomic_DNA"/>
</dbReference>